<dbReference type="Gene3D" id="3.60.10.10">
    <property type="entry name" value="Endonuclease/exonuclease/phosphatase"/>
    <property type="match status" value="1"/>
</dbReference>
<dbReference type="InterPro" id="IPR050410">
    <property type="entry name" value="CCR4/nocturin_mRNA_transcr"/>
</dbReference>
<dbReference type="Proteomes" id="UP000182114">
    <property type="component" value="Unassembled WGS sequence"/>
</dbReference>
<evidence type="ECO:0000256" key="1">
    <source>
        <dbReference type="SAM" id="SignalP"/>
    </source>
</evidence>
<feature type="signal peptide" evidence="1">
    <location>
        <begin position="1"/>
        <end position="21"/>
    </location>
</feature>
<sequence>MMKLMLFFTCTLFGLSITSVAGQATSVMSYNIRLDVASDGENAWPLRKDFVVNQLKFYSPDIFGIQEGTPQQTAYLAAQLENYTFIGVGRDGGDKGEYSAIFYNSLEFSVAEENTFWLSETPTEVSMGWDAACNRVCTYGLFTNKDTKQKFWVFNTHLDHKGAIARAKGVQLILNRIKEVNTKDYPVVLTGDFNLEPTDEVIAAVKNVLSDAKEVAHLSFGPEGTFNAFKFTTAVKRRIDYIFIAPTTIKVNKYAVLSDSKDLKYPSDHLPVYIEFEIK</sequence>
<reference evidence="4" key="1">
    <citation type="submission" date="2016-10" db="EMBL/GenBank/DDBJ databases">
        <authorList>
            <person name="Varghese N."/>
            <person name="Submissions S."/>
        </authorList>
    </citation>
    <scope>NUCLEOTIDE SEQUENCE [LARGE SCALE GENOMIC DNA]</scope>
    <source>
        <strain evidence="4">DSM 24729</strain>
    </source>
</reference>
<feature type="chain" id="PRO_5010325019" evidence="1">
    <location>
        <begin position="22"/>
        <end position="279"/>
    </location>
</feature>
<proteinExistence type="predicted"/>
<dbReference type="AlphaFoldDB" id="A0A1G7KXX7"/>
<protein>
    <submittedName>
        <fullName evidence="3">Metal-dependent hydrolase, endonuclease/exonuclease/phosphatase family</fullName>
    </submittedName>
</protein>
<organism evidence="3 4">
    <name type="scientific">Cellulophaga baltica</name>
    <dbReference type="NCBI Taxonomy" id="76594"/>
    <lineage>
        <taxon>Bacteria</taxon>
        <taxon>Pseudomonadati</taxon>
        <taxon>Bacteroidota</taxon>
        <taxon>Flavobacteriia</taxon>
        <taxon>Flavobacteriales</taxon>
        <taxon>Flavobacteriaceae</taxon>
        <taxon>Cellulophaga</taxon>
    </lineage>
</organism>
<dbReference type="CDD" id="cd09083">
    <property type="entry name" value="EEP-1"/>
    <property type="match status" value="1"/>
</dbReference>
<accession>A0A1G7KXX7</accession>
<gene>
    <name evidence="3" type="ORF">SAMN04487992_11469</name>
</gene>
<dbReference type="InterPro" id="IPR005135">
    <property type="entry name" value="Endo/exonuclease/phosphatase"/>
</dbReference>
<dbReference type="eggNOG" id="COG3568">
    <property type="taxonomic scope" value="Bacteria"/>
</dbReference>
<dbReference type="SUPFAM" id="SSF56219">
    <property type="entry name" value="DNase I-like"/>
    <property type="match status" value="1"/>
</dbReference>
<name>A0A1G7KXX7_9FLAO</name>
<evidence type="ECO:0000259" key="2">
    <source>
        <dbReference type="Pfam" id="PF03372"/>
    </source>
</evidence>
<keyword evidence="3" id="KW-0269">Exonuclease</keyword>
<feature type="domain" description="Endonuclease/exonuclease/phosphatase" evidence="2">
    <location>
        <begin position="28"/>
        <end position="269"/>
    </location>
</feature>
<dbReference type="PANTHER" id="PTHR12121">
    <property type="entry name" value="CARBON CATABOLITE REPRESSOR PROTEIN 4"/>
    <property type="match status" value="1"/>
</dbReference>
<evidence type="ECO:0000313" key="4">
    <source>
        <dbReference type="Proteomes" id="UP000182114"/>
    </source>
</evidence>
<dbReference type="InterPro" id="IPR036691">
    <property type="entry name" value="Endo/exonu/phosph_ase_sf"/>
</dbReference>
<dbReference type="GO" id="GO:0004519">
    <property type="term" value="F:endonuclease activity"/>
    <property type="evidence" value="ECO:0007669"/>
    <property type="project" value="UniProtKB-KW"/>
</dbReference>
<evidence type="ECO:0000313" key="3">
    <source>
        <dbReference type="EMBL" id="SDF42053.1"/>
    </source>
</evidence>
<dbReference type="PANTHER" id="PTHR12121:SF36">
    <property type="entry name" value="ENDONUCLEASE_EXONUCLEASE_PHOSPHATASE DOMAIN-CONTAINING PROTEIN"/>
    <property type="match status" value="1"/>
</dbReference>
<dbReference type="GO" id="GO:0000175">
    <property type="term" value="F:3'-5'-RNA exonuclease activity"/>
    <property type="evidence" value="ECO:0007669"/>
    <property type="project" value="TreeGrafter"/>
</dbReference>
<dbReference type="Pfam" id="PF03372">
    <property type="entry name" value="Exo_endo_phos"/>
    <property type="match status" value="1"/>
</dbReference>
<keyword evidence="3" id="KW-0540">Nuclease</keyword>
<keyword evidence="4" id="KW-1185">Reference proteome</keyword>
<keyword evidence="1" id="KW-0732">Signal</keyword>
<keyword evidence="3" id="KW-0378">Hydrolase</keyword>
<keyword evidence="3" id="KW-0255">Endonuclease</keyword>
<dbReference type="EMBL" id="FNBD01000014">
    <property type="protein sequence ID" value="SDF42053.1"/>
    <property type="molecule type" value="Genomic_DNA"/>
</dbReference>